<gene>
    <name evidence="1" type="ORF">AFUS01_LOCUS2330</name>
</gene>
<evidence type="ECO:0008006" key="3">
    <source>
        <dbReference type="Google" id="ProtNLM"/>
    </source>
</evidence>
<protein>
    <recommendedName>
        <fullName evidence="3">Fatty acid synthase</fullName>
    </recommendedName>
</protein>
<keyword evidence="2" id="KW-1185">Reference proteome</keyword>
<dbReference type="OrthoDB" id="329835at2759"/>
<reference evidence="1" key="1">
    <citation type="submission" date="2021-06" db="EMBL/GenBank/DDBJ databases">
        <authorList>
            <person name="Hodson N. C."/>
            <person name="Mongue J. A."/>
            <person name="Jaron S. K."/>
        </authorList>
    </citation>
    <scope>NUCLEOTIDE SEQUENCE</scope>
</reference>
<comment type="caution">
    <text evidence="1">The sequence shown here is derived from an EMBL/GenBank/DDBJ whole genome shotgun (WGS) entry which is preliminary data.</text>
</comment>
<evidence type="ECO:0000313" key="1">
    <source>
        <dbReference type="EMBL" id="CAG7674690.1"/>
    </source>
</evidence>
<feature type="non-terminal residue" evidence="1">
    <location>
        <position position="1"/>
    </location>
</feature>
<organism evidence="1 2">
    <name type="scientific">Allacma fusca</name>
    <dbReference type="NCBI Taxonomy" id="39272"/>
    <lineage>
        <taxon>Eukaryota</taxon>
        <taxon>Metazoa</taxon>
        <taxon>Ecdysozoa</taxon>
        <taxon>Arthropoda</taxon>
        <taxon>Hexapoda</taxon>
        <taxon>Collembola</taxon>
        <taxon>Symphypleona</taxon>
        <taxon>Sminthuridae</taxon>
        <taxon>Allacma</taxon>
    </lineage>
</organism>
<sequence length="85" mass="8864">HPNNTSIYTCLRSGLLSLSVVQMALYETIKNLLPSVPSGLIGHSAGEVLSGYADGCLNAEQVILIQDACARAMLATKKSQGGMTA</sequence>
<dbReference type="AlphaFoldDB" id="A0A8J2JEV0"/>
<proteinExistence type="predicted"/>
<accession>A0A8J2JEV0</accession>
<name>A0A8J2JEV0_9HEXA</name>
<dbReference type="EMBL" id="CAJVCH010013265">
    <property type="protein sequence ID" value="CAG7674690.1"/>
    <property type="molecule type" value="Genomic_DNA"/>
</dbReference>
<evidence type="ECO:0000313" key="2">
    <source>
        <dbReference type="Proteomes" id="UP000708208"/>
    </source>
</evidence>
<dbReference type="Proteomes" id="UP000708208">
    <property type="component" value="Unassembled WGS sequence"/>
</dbReference>
<feature type="non-terminal residue" evidence="1">
    <location>
        <position position="85"/>
    </location>
</feature>